<keyword evidence="1 4" id="KW-0808">Transferase</keyword>
<dbReference type="Gene3D" id="3.40.630.30">
    <property type="match status" value="1"/>
</dbReference>
<name>A0A833DUB9_9CREN</name>
<dbReference type="CDD" id="cd04301">
    <property type="entry name" value="NAT_SF"/>
    <property type="match status" value="1"/>
</dbReference>
<evidence type="ECO:0000256" key="2">
    <source>
        <dbReference type="ARBA" id="ARBA00023315"/>
    </source>
</evidence>
<dbReference type="EMBL" id="DQTV01000055">
    <property type="protein sequence ID" value="HIP57034.1"/>
    <property type="molecule type" value="Genomic_DNA"/>
</dbReference>
<dbReference type="InterPro" id="IPR016181">
    <property type="entry name" value="Acyl_CoA_acyltransferase"/>
</dbReference>
<gene>
    <name evidence="4" type="ORF">EYH02_03075</name>
</gene>
<sequence length="161" mass="18775">MLFTNSVVRIRPATLDDIDDIIAANIECLPEHYPLSFWREHIEKWGRAFYVAEVDGKVVGYVMPRVEEGTGFIKPVRRRLGHIVSVAVREKYRRRGLATMMMLATLESLKREFSVEEAYLEVRVSNEPAIRLYQKLSFVIVKRIESYYLDGEDAYVMAREL</sequence>
<reference evidence="4" key="1">
    <citation type="journal article" date="2020" name="ISME J.">
        <title>Gammaproteobacteria mediating utilization of methyl-, sulfur- and petroleum organic compounds in deep ocean hydrothermal plumes.</title>
        <authorList>
            <person name="Zhou Z."/>
            <person name="Liu Y."/>
            <person name="Pan J."/>
            <person name="Cron B.R."/>
            <person name="Toner B.M."/>
            <person name="Anantharaman K."/>
            <person name="Breier J.A."/>
            <person name="Dick G.J."/>
            <person name="Li M."/>
        </authorList>
    </citation>
    <scope>NUCLEOTIDE SEQUENCE</scope>
    <source>
        <strain evidence="4">SZUA-1435</strain>
    </source>
</reference>
<evidence type="ECO:0000313" key="5">
    <source>
        <dbReference type="Proteomes" id="UP000605805"/>
    </source>
</evidence>
<dbReference type="AlphaFoldDB" id="A0A833DUB9"/>
<evidence type="ECO:0000256" key="1">
    <source>
        <dbReference type="ARBA" id="ARBA00022679"/>
    </source>
</evidence>
<dbReference type="InterPro" id="IPR045047">
    <property type="entry name" value="Ard1-like"/>
</dbReference>
<organism evidence="4 5">
    <name type="scientific">Ignisphaera aggregans</name>
    <dbReference type="NCBI Taxonomy" id="334771"/>
    <lineage>
        <taxon>Archaea</taxon>
        <taxon>Thermoproteota</taxon>
        <taxon>Thermoprotei</taxon>
        <taxon>Desulfurococcales</taxon>
        <taxon>Desulfurococcaceae</taxon>
        <taxon>Ignisphaera</taxon>
    </lineage>
</organism>
<evidence type="ECO:0000259" key="3">
    <source>
        <dbReference type="PROSITE" id="PS51186"/>
    </source>
</evidence>
<feature type="domain" description="N-acetyltransferase" evidence="3">
    <location>
        <begin position="8"/>
        <end position="161"/>
    </location>
</feature>
<dbReference type="GO" id="GO:0031415">
    <property type="term" value="C:NatA complex"/>
    <property type="evidence" value="ECO:0007669"/>
    <property type="project" value="InterPro"/>
</dbReference>
<keyword evidence="2" id="KW-0012">Acyltransferase</keyword>
<evidence type="ECO:0000313" key="4">
    <source>
        <dbReference type="EMBL" id="HIP57034.1"/>
    </source>
</evidence>
<dbReference type="PANTHER" id="PTHR23091">
    <property type="entry name" value="N-TERMINAL ACETYLTRANSFERASE"/>
    <property type="match status" value="1"/>
</dbReference>
<dbReference type="SUPFAM" id="SSF55729">
    <property type="entry name" value="Acyl-CoA N-acyltransferases (Nat)"/>
    <property type="match status" value="1"/>
</dbReference>
<dbReference type="PROSITE" id="PS51186">
    <property type="entry name" value="GNAT"/>
    <property type="match status" value="1"/>
</dbReference>
<dbReference type="PANTHER" id="PTHR23091:SF4">
    <property type="entry name" value="N-TERMINAL AMINO-ACID N(ALPHA)-ACETYLTRANSFERASE NATA"/>
    <property type="match status" value="1"/>
</dbReference>
<protein>
    <submittedName>
        <fullName evidence="4">N-acetyltransferase</fullName>
    </submittedName>
</protein>
<proteinExistence type="predicted"/>
<dbReference type="InterPro" id="IPR000182">
    <property type="entry name" value="GNAT_dom"/>
</dbReference>
<accession>A0A833DUB9</accession>
<dbReference type="GO" id="GO:0004596">
    <property type="term" value="F:protein-N-terminal amino-acid acetyltransferase activity"/>
    <property type="evidence" value="ECO:0007669"/>
    <property type="project" value="InterPro"/>
</dbReference>
<dbReference type="Proteomes" id="UP000605805">
    <property type="component" value="Unassembled WGS sequence"/>
</dbReference>
<dbReference type="Pfam" id="PF00583">
    <property type="entry name" value="Acetyltransf_1"/>
    <property type="match status" value="1"/>
</dbReference>
<comment type="caution">
    <text evidence="4">The sequence shown here is derived from an EMBL/GenBank/DDBJ whole genome shotgun (WGS) entry which is preliminary data.</text>
</comment>